<feature type="repeat" description="PPR" evidence="2">
    <location>
        <begin position="177"/>
        <end position="211"/>
    </location>
</feature>
<feature type="repeat" description="PPR" evidence="2">
    <location>
        <begin position="619"/>
        <end position="653"/>
    </location>
</feature>
<gene>
    <name evidence="3" type="ORF">RND71_025219</name>
</gene>
<dbReference type="InterPro" id="IPR046848">
    <property type="entry name" value="E_motif"/>
</dbReference>
<name>A0AAE1RQZ8_9SOLA</name>
<feature type="repeat" description="PPR" evidence="2">
    <location>
        <begin position="483"/>
        <end position="517"/>
    </location>
</feature>
<evidence type="ECO:0000313" key="3">
    <source>
        <dbReference type="EMBL" id="KAK4356248.1"/>
    </source>
</evidence>
<dbReference type="PANTHER" id="PTHR47926:SF397">
    <property type="entry name" value="(WILD MALAYSIAN BANANA) HYPOTHETICAL PROTEIN"/>
    <property type="match status" value="1"/>
</dbReference>
<keyword evidence="1" id="KW-0677">Repeat</keyword>
<dbReference type="PANTHER" id="PTHR47926">
    <property type="entry name" value="PENTATRICOPEPTIDE REPEAT-CONTAINING PROTEIN"/>
    <property type="match status" value="1"/>
</dbReference>
<protein>
    <recommendedName>
        <fullName evidence="5">Pentatricopeptide repeat-containing protein</fullName>
    </recommendedName>
</protein>
<feature type="repeat" description="PPR" evidence="2">
    <location>
        <begin position="584"/>
        <end position="618"/>
    </location>
</feature>
<feature type="repeat" description="PPR" evidence="2">
    <location>
        <begin position="382"/>
        <end position="416"/>
    </location>
</feature>
<evidence type="ECO:0008006" key="5">
    <source>
        <dbReference type="Google" id="ProtNLM"/>
    </source>
</evidence>
<dbReference type="InterPro" id="IPR046960">
    <property type="entry name" value="PPR_At4g14850-like_plant"/>
</dbReference>
<keyword evidence="4" id="KW-1185">Reference proteome</keyword>
<accession>A0AAE1RQZ8</accession>
<dbReference type="SUPFAM" id="SSF48452">
    <property type="entry name" value="TPR-like"/>
    <property type="match status" value="1"/>
</dbReference>
<dbReference type="PROSITE" id="PS51375">
    <property type="entry name" value="PPR"/>
    <property type="match status" value="7"/>
</dbReference>
<dbReference type="Pfam" id="PF20431">
    <property type="entry name" value="E_motif"/>
    <property type="match status" value="1"/>
</dbReference>
<evidence type="ECO:0000256" key="1">
    <source>
        <dbReference type="ARBA" id="ARBA00022737"/>
    </source>
</evidence>
<dbReference type="Proteomes" id="UP001291623">
    <property type="component" value="Unassembled WGS sequence"/>
</dbReference>
<evidence type="ECO:0000313" key="4">
    <source>
        <dbReference type="Proteomes" id="UP001291623"/>
    </source>
</evidence>
<dbReference type="GO" id="GO:0009451">
    <property type="term" value="P:RNA modification"/>
    <property type="evidence" value="ECO:0007669"/>
    <property type="project" value="InterPro"/>
</dbReference>
<feature type="repeat" description="PPR" evidence="2">
    <location>
        <begin position="75"/>
        <end position="109"/>
    </location>
</feature>
<dbReference type="Pfam" id="PF01535">
    <property type="entry name" value="PPR"/>
    <property type="match status" value="7"/>
</dbReference>
<dbReference type="InterPro" id="IPR002885">
    <property type="entry name" value="PPR_rpt"/>
</dbReference>
<reference evidence="3" key="1">
    <citation type="submission" date="2023-12" db="EMBL/GenBank/DDBJ databases">
        <title>Genome assembly of Anisodus tanguticus.</title>
        <authorList>
            <person name="Wang Y.-J."/>
        </authorList>
    </citation>
    <scope>NUCLEOTIDE SEQUENCE</scope>
    <source>
        <strain evidence="3">KB-2021</strain>
        <tissue evidence="3">Leaf</tissue>
    </source>
</reference>
<organism evidence="3 4">
    <name type="scientific">Anisodus tanguticus</name>
    <dbReference type="NCBI Taxonomy" id="243964"/>
    <lineage>
        <taxon>Eukaryota</taxon>
        <taxon>Viridiplantae</taxon>
        <taxon>Streptophyta</taxon>
        <taxon>Embryophyta</taxon>
        <taxon>Tracheophyta</taxon>
        <taxon>Spermatophyta</taxon>
        <taxon>Magnoliopsida</taxon>
        <taxon>eudicotyledons</taxon>
        <taxon>Gunneridae</taxon>
        <taxon>Pentapetalae</taxon>
        <taxon>asterids</taxon>
        <taxon>lamiids</taxon>
        <taxon>Solanales</taxon>
        <taxon>Solanaceae</taxon>
        <taxon>Solanoideae</taxon>
        <taxon>Hyoscyameae</taxon>
        <taxon>Anisodus</taxon>
    </lineage>
</organism>
<comment type="caution">
    <text evidence="3">The sequence shown here is derived from an EMBL/GenBank/DDBJ whole genome shotgun (WGS) entry which is preliminary data.</text>
</comment>
<dbReference type="NCBIfam" id="TIGR00756">
    <property type="entry name" value="PPR"/>
    <property type="match status" value="7"/>
</dbReference>
<dbReference type="GO" id="GO:0003723">
    <property type="term" value="F:RNA binding"/>
    <property type="evidence" value="ECO:0007669"/>
    <property type="project" value="InterPro"/>
</dbReference>
<sequence length="761" mass="85652">MFTTKLNYLHHRINTFLSNNVTSVTLKTLLQSHAFIITTGHTNNVYIAAKLISLYASNKHLISSRKVFDFITFKDPFLWNSIIKAYFSNGYYTESIELYSNMRVCNFLPNPFTIPMVVSAFAELGLIQNGKKIHGLVSKLNFFYDNSAVGSSLVYMYSKFGFMRYASNVFDEMPLRDVVSWTAIIKGCVENGESGKGLEYFCLMCKNGEGEVRPNFWTLEGGFQACGNLGALVEGKCLHGLAMKSGFGCYQVVQSSVLSMYSKCGSVEETYRSFSEVDGKDLFSWTTITSVYAKYERIGESVDMFLKMLDSGISPDGMVISCVLSGLGNAMRVFEAKAFHGFILRRKYDVDHMVCNTLLAMYCKLRLLNLAEKIFDGGNGQNPEAWNMMVVGYLKAGLESKCIDLFREMKYLGIESDINSLISVISSCSRLEEFHLGRSLHCHVIKNLMLGNVFVSNSLIDMYGRSKNLTLSWRVFCMMKDKDVITWNTMMTSNISCGKITEAFGLFDKMIAKSYQPNIPTLLILLCACSQVPCLEKGEKFHEYIEEVGFRKNTLLATALTDMYAKCGQLTKSREIFDSMEKKDIVSWNVLISGYSMYGEANYAIEMFKKMEQTEIKPNDLTFLAVLSACAHAGLAEEGKSIFRRMKDYSLMPTLKHYSCMADLLGRSGNLDDAESLVLSMPIAPDAAIWGSLLSSCKIHGQVEKGIRIAKHAIESDPENDGYYIAISDLYSSVGMWEEVEMVRKIMKERKVRKEVGWSTV</sequence>
<feature type="repeat" description="PPR" evidence="2">
    <location>
        <begin position="281"/>
        <end position="315"/>
    </location>
</feature>
<proteinExistence type="predicted"/>
<dbReference type="AlphaFoldDB" id="A0AAE1RQZ8"/>
<dbReference type="Gene3D" id="1.25.40.10">
    <property type="entry name" value="Tetratricopeptide repeat domain"/>
    <property type="match status" value="6"/>
</dbReference>
<dbReference type="InterPro" id="IPR011990">
    <property type="entry name" value="TPR-like_helical_dom_sf"/>
</dbReference>
<dbReference type="FunFam" id="1.25.40.10:FF:000090">
    <property type="entry name" value="Pentatricopeptide repeat-containing protein, chloroplastic"/>
    <property type="match status" value="1"/>
</dbReference>
<dbReference type="Pfam" id="PF13041">
    <property type="entry name" value="PPR_2"/>
    <property type="match status" value="2"/>
</dbReference>
<evidence type="ECO:0000256" key="2">
    <source>
        <dbReference type="PROSITE-ProRule" id="PRU00708"/>
    </source>
</evidence>
<dbReference type="EMBL" id="JAVYJV010000013">
    <property type="protein sequence ID" value="KAK4356248.1"/>
    <property type="molecule type" value="Genomic_DNA"/>
</dbReference>